<evidence type="ECO:0000313" key="2">
    <source>
        <dbReference type="Proteomes" id="UP001163321"/>
    </source>
</evidence>
<comment type="caution">
    <text evidence="1">The sequence shown here is derived from an EMBL/GenBank/DDBJ whole genome shotgun (WGS) entry which is preliminary data.</text>
</comment>
<gene>
    <name evidence="1" type="ORF">PsorP6_017824</name>
</gene>
<protein>
    <submittedName>
        <fullName evidence="1">Uncharacterized protein</fullName>
    </submittedName>
</protein>
<reference evidence="1 2" key="1">
    <citation type="journal article" date="2022" name="bioRxiv">
        <title>The genome of the oomycete Peronosclerospora sorghi, a cosmopolitan pathogen of maize and sorghum, is inflated with dispersed pseudogenes.</title>
        <authorList>
            <person name="Fletcher K."/>
            <person name="Martin F."/>
            <person name="Isakeit T."/>
            <person name="Cavanaugh K."/>
            <person name="Magill C."/>
            <person name="Michelmore R."/>
        </authorList>
    </citation>
    <scope>NUCLEOTIDE SEQUENCE [LARGE SCALE GENOMIC DNA]</scope>
    <source>
        <strain evidence="1">P6</strain>
    </source>
</reference>
<keyword evidence="2" id="KW-1185">Reference proteome</keyword>
<evidence type="ECO:0000313" key="1">
    <source>
        <dbReference type="EMBL" id="KAI9916871.1"/>
    </source>
</evidence>
<dbReference type="EMBL" id="CM047581">
    <property type="protein sequence ID" value="KAI9916871.1"/>
    <property type="molecule type" value="Genomic_DNA"/>
</dbReference>
<proteinExistence type="predicted"/>
<accession>A0ACC0WF01</accession>
<dbReference type="Proteomes" id="UP001163321">
    <property type="component" value="Chromosome 2"/>
</dbReference>
<organism evidence="1 2">
    <name type="scientific">Peronosclerospora sorghi</name>
    <dbReference type="NCBI Taxonomy" id="230839"/>
    <lineage>
        <taxon>Eukaryota</taxon>
        <taxon>Sar</taxon>
        <taxon>Stramenopiles</taxon>
        <taxon>Oomycota</taxon>
        <taxon>Peronosporomycetes</taxon>
        <taxon>Peronosporales</taxon>
        <taxon>Peronosporaceae</taxon>
        <taxon>Peronosclerospora</taxon>
    </lineage>
</organism>
<sequence length="217" mass="23045">MLPVKISVAISAISVLQANAARTGAYNLHNQKQLLAGAVTKTPCLGSLFPVEATNARVSTLNETPWTYDLEDTTRTDTPSKSTTALPPTTPCSSGSSLEGVSPQHEEKTSVYPTPAPTPCPFKTGSEIKTIQNEETAKMSIAPGQTTPCPPMSATEPEPSKREDTISVPPSTAMSETETSQHEKTMKKPLTPSPTTPYPPTSVLQTKPSQHDETAKA</sequence>
<name>A0ACC0WF01_9STRA</name>